<organism evidence="2 3">
    <name type="scientific">Phytophthora megakarya</name>
    <dbReference type="NCBI Taxonomy" id="4795"/>
    <lineage>
        <taxon>Eukaryota</taxon>
        <taxon>Sar</taxon>
        <taxon>Stramenopiles</taxon>
        <taxon>Oomycota</taxon>
        <taxon>Peronosporomycetes</taxon>
        <taxon>Peronosporales</taxon>
        <taxon>Peronosporaceae</taxon>
        <taxon>Phytophthora</taxon>
    </lineage>
</organism>
<gene>
    <name evidence="2" type="ORF">PHMEG_00016939</name>
</gene>
<dbReference type="OrthoDB" id="120387at2759"/>
<dbReference type="InterPro" id="IPR025476">
    <property type="entry name" value="Helitron_helicase-like"/>
</dbReference>
<keyword evidence="3" id="KW-1185">Reference proteome</keyword>
<dbReference type="STRING" id="4795.A0A225VZA0"/>
<comment type="caution">
    <text evidence="2">The sequence shown here is derived from an EMBL/GenBank/DDBJ whole genome shotgun (WGS) entry which is preliminary data.</text>
</comment>
<keyword evidence="2" id="KW-0067">ATP-binding</keyword>
<dbReference type="Proteomes" id="UP000198211">
    <property type="component" value="Unassembled WGS sequence"/>
</dbReference>
<dbReference type="GO" id="GO:0004386">
    <property type="term" value="F:helicase activity"/>
    <property type="evidence" value="ECO:0007669"/>
    <property type="project" value="UniProtKB-KW"/>
</dbReference>
<keyword evidence="2" id="KW-0547">Nucleotide-binding</keyword>
<evidence type="ECO:0000313" key="3">
    <source>
        <dbReference type="Proteomes" id="UP000198211"/>
    </source>
</evidence>
<keyword evidence="2" id="KW-0347">Helicase</keyword>
<dbReference type="Pfam" id="PF14214">
    <property type="entry name" value="Helitron_like_N"/>
    <property type="match status" value="1"/>
</dbReference>
<sequence>MYQRFLDAMAIVREAGAPSLFITMTYNPNWPEIKGNLQKASGFHAKRKELNKDLDEGGLRIQAARVHVVEYQKRGLPHAHILLVLRTEDKPASAEDVDNLVWAELPDKDKYPDCGIKHDAWSLRRAKSTSPMHEERSVLENVPETFFGRDHNIGG</sequence>
<keyword evidence="2" id="KW-0378">Hydrolase</keyword>
<evidence type="ECO:0000259" key="1">
    <source>
        <dbReference type="Pfam" id="PF14214"/>
    </source>
</evidence>
<dbReference type="EMBL" id="NBNE01002512">
    <property type="protein sequence ID" value="OWZ10238.1"/>
    <property type="molecule type" value="Genomic_DNA"/>
</dbReference>
<name>A0A225VZA0_9STRA</name>
<dbReference type="AlphaFoldDB" id="A0A225VZA0"/>
<evidence type="ECO:0000313" key="2">
    <source>
        <dbReference type="EMBL" id="OWZ10238.1"/>
    </source>
</evidence>
<protein>
    <submittedName>
        <fullName evidence="2">Helitron helicase</fullName>
    </submittedName>
</protein>
<feature type="domain" description="Helitron helicase-like" evidence="1">
    <location>
        <begin position="1"/>
        <end position="83"/>
    </location>
</feature>
<reference evidence="3" key="1">
    <citation type="submission" date="2017-03" db="EMBL/GenBank/DDBJ databases">
        <title>Phytopthora megakarya and P. palmivora, two closely related causual agents of cacao black pod achieved similar genome size and gene model numbers by different mechanisms.</title>
        <authorList>
            <person name="Ali S."/>
            <person name="Shao J."/>
            <person name="Larry D.J."/>
            <person name="Kronmiller B."/>
            <person name="Shen D."/>
            <person name="Strem M.D."/>
            <person name="Melnick R.L."/>
            <person name="Guiltinan M.J."/>
            <person name="Tyler B.M."/>
            <person name="Meinhardt L.W."/>
            <person name="Bailey B.A."/>
        </authorList>
    </citation>
    <scope>NUCLEOTIDE SEQUENCE [LARGE SCALE GENOMIC DNA]</scope>
    <source>
        <strain evidence="3">zdho120</strain>
    </source>
</reference>
<proteinExistence type="predicted"/>
<accession>A0A225VZA0</accession>